<accession>A0A6H0ZG65</accession>
<dbReference type="InterPro" id="IPR015590">
    <property type="entry name" value="Aldehyde_DH_dom"/>
</dbReference>
<dbReference type="Pfam" id="PF00171">
    <property type="entry name" value="Aldedh"/>
    <property type="match status" value="1"/>
</dbReference>
<dbReference type="CDD" id="cd07103">
    <property type="entry name" value="ALDH_F5_SSADH_GabD"/>
    <property type="match status" value="1"/>
</dbReference>
<dbReference type="InterPro" id="IPR016161">
    <property type="entry name" value="Ald_DH/histidinol_DH"/>
</dbReference>
<dbReference type="InterPro" id="IPR016162">
    <property type="entry name" value="Ald_DH_N"/>
</dbReference>
<dbReference type="GO" id="GO:0004777">
    <property type="term" value="F:succinate-semialdehyde dehydrogenase (NAD+) activity"/>
    <property type="evidence" value="ECO:0007669"/>
    <property type="project" value="TreeGrafter"/>
</dbReference>
<dbReference type="SUPFAM" id="SSF53720">
    <property type="entry name" value="ALDH-like"/>
    <property type="match status" value="1"/>
</dbReference>
<evidence type="ECO:0000256" key="1">
    <source>
        <dbReference type="ARBA" id="ARBA00009986"/>
    </source>
</evidence>
<comment type="similarity">
    <text evidence="1">Belongs to the aldehyde dehydrogenase family.</text>
</comment>
<gene>
    <name evidence="4" type="ORF">FOB41_01340</name>
</gene>
<evidence type="ECO:0000313" key="4">
    <source>
        <dbReference type="EMBL" id="QIX19838.1"/>
    </source>
</evidence>
<protein>
    <submittedName>
        <fullName evidence="4">NAD-dependent succinate-semialdehyde dehydrogenase</fullName>
    </submittedName>
</protein>
<dbReference type="PANTHER" id="PTHR43353:SF5">
    <property type="entry name" value="SUCCINATE-SEMIALDEHYDE DEHYDROGENASE, MITOCHONDRIAL"/>
    <property type="match status" value="1"/>
</dbReference>
<dbReference type="FunFam" id="3.40.605.10:FF:000033">
    <property type="entry name" value="NAD-dependent succinate-semialdehyde dehydrogenase"/>
    <property type="match status" value="1"/>
</dbReference>
<evidence type="ECO:0000259" key="3">
    <source>
        <dbReference type="Pfam" id="PF00171"/>
    </source>
</evidence>
<dbReference type="InterPro" id="IPR016163">
    <property type="entry name" value="Ald_DH_C"/>
</dbReference>
<dbReference type="Proteomes" id="UP000500870">
    <property type="component" value="Chromosome 2"/>
</dbReference>
<evidence type="ECO:0000313" key="5">
    <source>
        <dbReference type="Proteomes" id="UP000500870"/>
    </source>
</evidence>
<dbReference type="FunFam" id="3.40.309.10:FF:000009">
    <property type="entry name" value="Aldehyde dehydrogenase A"/>
    <property type="match status" value="1"/>
</dbReference>
<dbReference type="AlphaFoldDB" id="A0A6H0ZG65"/>
<dbReference type="GO" id="GO:0009450">
    <property type="term" value="P:gamma-aminobutyric acid catabolic process"/>
    <property type="evidence" value="ECO:0007669"/>
    <property type="project" value="TreeGrafter"/>
</dbReference>
<dbReference type="EMBL" id="CP050896">
    <property type="protein sequence ID" value="QIX19838.1"/>
    <property type="molecule type" value="Genomic_DNA"/>
</dbReference>
<dbReference type="Gene3D" id="3.40.309.10">
    <property type="entry name" value="Aldehyde Dehydrogenase, Chain A, domain 2"/>
    <property type="match status" value="1"/>
</dbReference>
<dbReference type="Gene3D" id="3.40.605.10">
    <property type="entry name" value="Aldehyde Dehydrogenase, Chain A, domain 1"/>
    <property type="match status" value="1"/>
</dbReference>
<feature type="domain" description="Aldehyde dehydrogenase" evidence="3">
    <location>
        <begin position="14"/>
        <end position="472"/>
    </location>
</feature>
<evidence type="ECO:0000256" key="2">
    <source>
        <dbReference type="ARBA" id="ARBA00023002"/>
    </source>
</evidence>
<sequence>MSYPNTKLYIGGQWQDATDGKTLDVTNPVNGEVIGTVAHASHSDLEAAVAAAVTGFKQWSQTSAFERYKVIRKAAILLRERLEEAAHLLTTDEGKPLTESRMEVNSCADLLDWFAEEGRRTYGRIIPARSVTVQQYAVKEPVGPAVGFTPWNFPMSQIVRKLGPAVSAGCSIIIKGPEEAPAAPAFLFRCLHDAGIPAGVVGLLFGSPAEISEYLIPHPVIRKVSFTGSIPVGKQLAGLAGLHMKRVTMELGGHAPVIIADDANIEAATTALVGSKFRNAGQVCISPTRFLIQSKVHDQFVETFVKKAGAFKVGDGLVEGTQMGPLINERRRAAVESLIEDAVGKGAKIATGGERIGNSGYFFQPTVLTGVTTDMRAMNEEPFGPIALVRSFGELDEAIEEAGRLPFGLGSYAWTSSAVTARRLAQGVQAGMLSINHIGLGLPETPYGGVRESGYGYEGGSEALEAYMNTRFITHDQI</sequence>
<dbReference type="RefSeq" id="WP_136883792.1">
    <property type="nucleotide sequence ID" value="NZ_CP050896.1"/>
</dbReference>
<proteinExistence type="inferred from homology"/>
<name>A0A6H0ZG65_9HYPH</name>
<reference evidence="4 5" key="1">
    <citation type="submission" date="2020-04" db="EMBL/GenBank/DDBJ databases">
        <title>FDA dAtabase for Regulatory Grade micrObial Sequences (FDA-ARGOS): Supporting development and validation of Infectious Disease Dx tests.</title>
        <authorList>
            <person name="Sciortino C."/>
            <person name="Tallon L."/>
            <person name="Sadzewicz L."/>
            <person name="Vavikolanu K."/>
            <person name="Mehta A."/>
            <person name="Aluvathingal J."/>
            <person name="Nadendla S."/>
            <person name="Nandy P."/>
            <person name="Geyer C."/>
            <person name="Yan Y."/>
            <person name="Sichtig H."/>
        </authorList>
    </citation>
    <scope>NUCLEOTIDE SEQUENCE [LARGE SCALE GENOMIC DNA]</scope>
    <source>
        <strain evidence="4 5">FDAARGOS_633</strain>
    </source>
</reference>
<organism evidence="4 5">
    <name type="scientific">Agrobacterium pusense</name>
    <dbReference type="NCBI Taxonomy" id="648995"/>
    <lineage>
        <taxon>Bacteria</taxon>
        <taxon>Pseudomonadati</taxon>
        <taxon>Pseudomonadota</taxon>
        <taxon>Alphaproteobacteria</taxon>
        <taxon>Hyphomicrobiales</taxon>
        <taxon>Rhizobiaceae</taxon>
        <taxon>Rhizobium/Agrobacterium group</taxon>
        <taxon>Agrobacterium</taxon>
    </lineage>
</organism>
<dbReference type="InterPro" id="IPR050740">
    <property type="entry name" value="Aldehyde_DH_Superfamily"/>
</dbReference>
<dbReference type="PANTHER" id="PTHR43353">
    <property type="entry name" value="SUCCINATE-SEMIALDEHYDE DEHYDROGENASE, MITOCHONDRIAL"/>
    <property type="match status" value="1"/>
</dbReference>
<keyword evidence="2" id="KW-0560">Oxidoreductase</keyword>